<reference evidence="1" key="1">
    <citation type="submission" date="2016-05" db="EMBL/GenBank/DDBJ databases">
        <authorList>
            <person name="Lavstsen T."/>
            <person name="Jespersen J.S."/>
        </authorList>
    </citation>
    <scope>NUCLEOTIDE SEQUENCE</scope>
    <source>
        <tissue evidence="1">Brain</tissue>
    </source>
</reference>
<protein>
    <submittedName>
        <fullName evidence="1">Sp3b transcription factor</fullName>
    </submittedName>
</protein>
<name>A0A1A8KLD5_NOTKU</name>
<evidence type="ECO:0000313" key="1">
    <source>
        <dbReference type="EMBL" id="SBR33212.1"/>
    </source>
</evidence>
<dbReference type="EMBL" id="HAED01003960">
    <property type="protein sequence ID" value="SBQ89982.1"/>
    <property type="molecule type" value="Transcribed_RNA"/>
</dbReference>
<organism evidence="1">
    <name type="scientific">Nothobranchius kuhntae</name>
    <name type="common">Beira killifish</name>
    <dbReference type="NCBI Taxonomy" id="321403"/>
    <lineage>
        <taxon>Eukaryota</taxon>
        <taxon>Metazoa</taxon>
        <taxon>Chordata</taxon>
        <taxon>Craniata</taxon>
        <taxon>Vertebrata</taxon>
        <taxon>Euteleostomi</taxon>
        <taxon>Actinopterygii</taxon>
        <taxon>Neopterygii</taxon>
        <taxon>Teleostei</taxon>
        <taxon>Neoteleostei</taxon>
        <taxon>Acanthomorphata</taxon>
        <taxon>Ovalentaria</taxon>
        <taxon>Atherinomorphae</taxon>
        <taxon>Cyprinodontiformes</taxon>
        <taxon>Nothobranchiidae</taxon>
        <taxon>Nothobranchius</taxon>
    </lineage>
</organism>
<reference evidence="1" key="2">
    <citation type="submission" date="2016-06" db="EMBL/GenBank/DDBJ databases">
        <title>The genome of a short-lived fish provides insights into sex chromosome evolution and the genetic control of aging.</title>
        <authorList>
            <person name="Reichwald K."/>
            <person name="Felder M."/>
            <person name="Petzold A."/>
            <person name="Koch P."/>
            <person name="Groth M."/>
            <person name="Platzer M."/>
        </authorList>
    </citation>
    <scope>NUCLEOTIDE SEQUENCE</scope>
    <source>
        <tissue evidence="1">Brain</tissue>
    </source>
</reference>
<dbReference type="EMBL" id="HAEE01013162">
    <property type="protein sequence ID" value="SBR33212.1"/>
    <property type="molecule type" value="Transcribed_RNA"/>
</dbReference>
<accession>A0A1A8KLD5</accession>
<sequence length="105" mass="11314">APVVACLEKIQLPPGAVVCNQHFTRDSARLRCKREAVPTVALPRFRCSPPTLLPHHDGLQSEAKSTQDTDCQTDLVICKNALVQADVVLSVAKSSQPQCLVTQGP</sequence>
<dbReference type="AlphaFoldDB" id="A0A1A8KLD5"/>
<feature type="non-terminal residue" evidence="1">
    <location>
        <position position="1"/>
    </location>
</feature>
<proteinExistence type="predicted"/>
<feature type="non-terminal residue" evidence="1">
    <location>
        <position position="105"/>
    </location>
</feature>
<gene>
    <name evidence="1" type="primary">SP3B</name>
</gene>